<dbReference type="Proteomes" id="UP000179797">
    <property type="component" value="Unassembled WGS sequence"/>
</dbReference>
<dbReference type="STRING" id="915059.NH26_05215"/>
<comment type="caution">
    <text evidence="1">The sequence shown here is derived from an EMBL/GenBank/DDBJ whole genome shotgun (WGS) entry which is preliminary data.</text>
</comment>
<keyword evidence="2" id="KW-1185">Reference proteome</keyword>
<accession>A0A1S1YXQ9</accession>
<reference evidence="1 2" key="1">
    <citation type="journal article" date="2012" name="Int. J. Syst. Evol. Microbiol.">
        <title>Flammeovirga pacifica sp. nov., isolated from deep-sea sediment.</title>
        <authorList>
            <person name="Xu H."/>
            <person name="Fu Y."/>
            <person name="Yang N."/>
            <person name="Ding Z."/>
            <person name="Lai Q."/>
            <person name="Zeng R."/>
        </authorList>
    </citation>
    <scope>NUCLEOTIDE SEQUENCE [LARGE SCALE GENOMIC DNA]</scope>
    <source>
        <strain evidence="2">DSM 24597 / LMG 26175 / WPAGA1</strain>
    </source>
</reference>
<evidence type="ECO:0000313" key="2">
    <source>
        <dbReference type="Proteomes" id="UP000179797"/>
    </source>
</evidence>
<dbReference type="EMBL" id="JRYR02000001">
    <property type="protein sequence ID" value="OHX65791.1"/>
    <property type="molecule type" value="Genomic_DNA"/>
</dbReference>
<sequence>MLFLIKEIQIKDNKFFIKNVIFTKKHHKSEFIKIENVFFFYYRIYFKDCNYIFGVNYNVFLKSFFEKTNIIEELTDSIRNHNAT</sequence>
<gene>
    <name evidence="1" type="ORF">NH26_05215</name>
</gene>
<protein>
    <submittedName>
        <fullName evidence="1">Uncharacterized protein</fullName>
    </submittedName>
</protein>
<proteinExistence type="predicted"/>
<evidence type="ECO:0000313" key="1">
    <source>
        <dbReference type="EMBL" id="OHX65791.1"/>
    </source>
</evidence>
<organism evidence="1 2">
    <name type="scientific">Flammeovirga pacifica</name>
    <dbReference type="NCBI Taxonomy" id="915059"/>
    <lineage>
        <taxon>Bacteria</taxon>
        <taxon>Pseudomonadati</taxon>
        <taxon>Bacteroidota</taxon>
        <taxon>Cytophagia</taxon>
        <taxon>Cytophagales</taxon>
        <taxon>Flammeovirgaceae</taxon>
        <taxon>Flammeovirga</taxon>
    </lineage>
</organism>
<dbReference type="AlphaFoldDB" id="A0A1S1YXQ9"/>
<name>A0A1S1YXQ9_FLAPC</name>